<evidence type="ECO:0000313" key="6">
    <source>
        <dbReference type="EMBL" id="CAJ0564532.1"/>
    </source>
</evidence>
<organism evidence="6 7">
    <name type="scientific">Mesorhabditis spiculigera</name>
    <dbReference type="NCBI Taxonomy" id="96644"/>
    <lineage>
        <taxon>Eukaryota</taxon>
        <taxon>Metazoa</taxon>
        <taxon>Ecdysozoa</taxon>
        <taxon>Nematoda</taxon>
        <taxon>Chromadorea</taxon>
        <taxon>Rhabditida</taxon>
        <taxon>Rhabditina</taxon>
        <taxon>Rhabditomorpha</taxon>
        <taxon>Rhabditoidea</taxon>
        <taxon>Rhabditidae</taxon>
        <taxon>Mesorhabditinae</taxon>
        <taxon>Mesorhabditis</taxon>
    </lineage>
</organism>
<evidence type="ECO:0000256" key="2">
    <source>
        <dbReference type="ARBA" id="ARBA00022741"/>
    </source>
</evidence>
<dbReference type="InterPro" id="IPR000719">
    <property type="entry name" value="Prot_kinase_dom"/>
</dbReference>
<dbReference type="SUPFAM" id="SSF56112">
    <property type="entry name" value="Protein kinase-like (PK-like)"/>
    <property type="match status" value="1"/>
</dbReference>
<dbReference type="Gene3D" id="1.10.510.10">
    <property type="entry name" value="Transferase(Phosphotransferase) domain 1"/>
    <property type="match status" value="1"/>
</dbReference>
<gene>
    <name evidence="6" type="ORF">MSPICULIGERA_LOCUS3206</name>
</gene>
<feature type="domain" description="Protein kinase" evidence="5">
    <location>
        <begin position="1"/>
        <end position="172"/>
    </location>
</feature>
<evidence type="ECO:0000259" key="5">
    <source>
        <dbReference type="PROSITE" id="PS50011"/>
    </source>
</evidence>
<keyword evidence="2" id="KW-0547">Nucleotide-binding</keyword>
<dbReference type="PANTHER" id="PTHR44329:SF288">
    <property type="entry name" value="MITOGEN-ACTIVATED PROTEIN KINASE KINASE KINASE 20"/>
    <property type="match status" value="1"/>
</dbReference>
<dbReference type="GO" id="GO:0004674">
    <property type="term" value="F:protein serine/threonine kinase activity"/>
    <property type="evidence" value="ECO:0007669"/>
    <property type="project" value="TreeGrafter"/>
</dbReference>
<reference evidence="6" key="1">
    <citation type="submission" date="2023-06" db="EMBL/GenBank/DDBJ databases">
        <authorList>
            <person name="Delattre M."/>
        </authorList>
    </citation>
    <scope>NUCLEOTIDE SEQUENCE</scope>
    <source>
        <strain evidence="6">AF72</strain>
    </source>
</reference>
<comment type="caution">
    <text evidence="6">The sequence shown here is derived from an EMBL/GenBank/DDBJ whole genome shotgun (WGS) entry which is preliminary data.</text>
</comment>
<sequence>MRAVLFNKEIIYSVSTIVQWARQLFRALDFLQQHEMVHQDIKPDNLLLTRHFVLKVSDFGIMRRPGDREVQMAGTPGYIAPELSKAAISTIPEEHQYKCDVYSAGIVCWELTRRKITSDKNYGNRSIIALGTPEAEIEERILCALNPDFEHRPSARALLKEWENLEFDYEWLPEHRRGHSTLLRPIGLDGNIVPMTAASEFGLAPPAASSNFSWSYGSFGSGFERIDMESGAYGKLMNAWMRELIRQSEKMGHRLHPVYLTARQGKQLWLYVSQPFEGRDAICDDRFNRVYGLDKDDFYLVTLRERIDKRMKPAIVKVEFRALAQILRPMAERLRFLVKGERTDRYNEFVLGMTERFWQQRRPIVFERII</sequence>
<evidence type="ECO:0000256" key="4">
    <source>
        <dbReference type="ARBA" id="ARBA00022840"/>
    </source>
</evidence>
<dbReference type="SMART" id="SM00220">
    <property type="entry name" value="S_TKc"/>
    <property type="match status" value="1"/>
</dbReference>
<name>A0AA36FRR5_9BILA</name>
<keyword evidence="1" id="KW-0808">Transferase</keyword>
<evidence type="ECO:0000256" key="3">
    <source>
        <dbReference type="ARBA" id="ARBA00022777"/>
    </source>
</evidence>
<dbReference type="EMBL" id="CATQJA010000888">
    <property type="protein sequence ID" value="CAJ0564532.1"/>
    <property type="molecule type" value="Genomic_DNA"/>
</dbReference>
<dbReference type="PROSITE" id="PS50011">
    <property type="entry name" value="PROTEIN_KINASE_DOM"/>
    <property type="match status" value="1"/>
</dbReference>
<dbReference type="AlphaFoldDB" id="A0AA36FRR5"/>
<dbReference type="PANTHER" id="PTHR44329">
    <property type="entry name" value="SERINE/THREONINE-PROTEIN KINASE TNNI3K-RELATED"/>
    <property type="match status" value="1"/>
</dbReference>
<feature type="non-terminal residue" evidence="6">
    <location>
        <position position="1"/>
    </location>
</feature>
<dbReference type="InterPro" id="IPR051681">
    <property type="entry name" value="Ser/Thr_Kinases-Pseudokinases"/>
</dbReference>
<protein>
    <recommendedName>
        <fullName evidence="5">Protein kinase domain-containing protein</fullName>
    </recommendedName>
</protein>
<keyword evidence="7" id="KW-1185">Reference proteome</keyword>
<dbReference type="Proteomes" id="UP001177023">
    <property type="component" value="Unassembled WGS sequence"/>
</dbReference>
<dbReference type="PROSITE" id="PS00108">
    <property type="entry name" value="PROTEIN_KINASE_ST"/>
    <property type="match status" value="1"/>
</dbReference>
<accession>A0AA36FRR5</accession>
<dbReference type="InterPro" id="IPR008271">
    <property type="entry name" value="Ser/Thr_kinase_AS"/>
</dbReference>
<proteinExistence type="predicted"/>
<evidence type="ECO:0000256" key="1">
    <source>
        <dbReference type="ARBA" id="ARBA00022679"/>
    </source>
</evidence>
<keyword evidence="3" id="KW-0418">Kinase</keyword>
<dbReference type="InterPro" id="IPR011009">
    <property type="entry name" value="Kinase-like_dom_sf"/>
</dbReference>
<evidence type="ECO:0000313" key="7">
    <source>
        <dbReference type="Proteomes" id="UP001177023"/>
    </source>
</evidence>
<dbReference type="GO" id="GO:0005524">
    <property type="term" value="F:ATP binding"/>
    <property type="evidence" value="ECO:0007669"/>
    <property type="project" value="UniProtKB-KW"/>
</dbReference>
<dbReference type="Pfam" id="PF00069">
    <property type="entry name" value="Pkinase"/>
    <property type="match status" value="1"/>
</dbReference>
<keyword evidence="4" id="KW-0067">ATP-binding</keyword>